<dbReference type="Proteomes" id="UP000001096">
    <property type="component" value="Unassembled WGS sequence"/>
</dbReference>
<dbReference type="eggNOG" id="COG2114">
    <property type="taxonomic scope" value="Bacteria"/>
</dbReference>
<dbReference type="GO" id="GO:0004016">
    <property type="term" value="F:adenylate cyclase activity"/>
    <property type="evidence" value="ECO:0007669"/>
    <property type="project" value="TreeGrafter"/>
</dbReference>
<dbReference type="GO" id="GO:0042802">
    <property type="term" value="F:identical protein binding"/>
    <property type="evidence" value="ECO:0007669"/>
    <property type="project" value="InterPro"/>
</dbReference>
<dbReference type="InterPro" id="IPR011717">
    <property type="entry name" value="TPR-4"/>
</dbReference>
<dbReference type="PATRIC" id="fig|883078.3.peg.699"/>
<dbReference type="PROSITE" id="PS50125">
    <property type="entry name" value="GUANYLATE_CYCLASE_2"/>
    <property type="match status" value="1"/>
</dbReference>
<sequence length="1051" mass="114953">MEPTARFCGGCGRPKARSSEPASNALSFLQSNIPPDLADRILRSGGAMLGERKHVTVVFADVRDSTALIDQLDPEEALQVLGPVLKSLMDAVHHHDGFVNQTLGDGIMALFGAPIAREDHAVQACSAALAMRTAVGELNQRTGRDIAIRIGMNSGEVVIHSIGNNLAMNYDAVGKSVHLAARMEELAAPGKILLTAATHDLAKGFVTVEPRGFAEVKGVSEAVEVFELTAIRIRTRWQVRSARGLSILVDRQNEMRILRSAIESAAAGNGQSLCIVGAAGLGKSRLIHDFIRNLSDEWTVLETACPSQRTSSSYYPIGILIRAMFGIGIDDTPETVITRVKEGIDRLGSNLSVFLPPILSLLDLNTDDQEWKKLEPSERRLKTMEAVRSLVFHHAQLNPSVILVEDVHWADAETKLILQNLASALEGTRTVLIRTQRPEGGPVDSGTIGIDLSPLDDVTSHQLMDWLMGDDSSLIPLKRKILAQSQGNPLFMEELVQTLKETGYLEGQPGNYLAAKRTGRVEIPQTIHSVLAARIDLLDGFPKSLLQTSAVIGTEISVALLSEMLDVTPAEISGELRTLEAADFLRKIRSTTSADYSFKHELTREVVYGTMLLGLRRSLHAKAVDIIESRFPDRLDEYIDRLADHAFKAELWEKAVPYQLRSCRRAVKRGANQDAINIFERGLETLSHLPASPAKIKTEIDFRLTLVIALEPLGKHRRIAEVLREASRLADASGDPVRTAAVNCQLAVALWRLGEHAPAMAAAETASRIADKIGDPSLQFAALLIVGIVHHELGNFATSIEMHEKCIEIETPELDQKRAGWAAYPSVLLRTFMADSLIELGDLDRAETVAEDASRRAEILDHAYSRANINHVLGRLRTTQGRHAEALSLLRESWQTCLDLEMVQMYPVFAARMGEAHLATGDVETALNILSVPERLDVPLAEHSFGWRYLFIAQGRALLAAGRLAEAHAAGERALSLAEQRGEPPQQAYATHLLGEIARASNPDDPVAAEVYFSLALGFAEKCGMRALAVACRHAMESSENRNKEPSIANR</sequence>
<evidence type="ECO:0000256" key="3">
    <source>
        <dbReference type="SAM" id="MobiDB-lite"/>
    </source>
</evidence>
<evidence type="ECO:0000256" key="2">
    <source>
        <dbReference type="ARBA" id="ARBA00022840"/>
    </source>
</evidence>
<comment type="caution">
    <text evidence="5">The sequence shown here is derived from an EMBL/GenBank/DDBJ whole genome shotgun (WGS) entry which is preliminary data.</text>
</comment>
<dbReference type="AlphaFoldDB" id="K8PJ61"/>
<evidence type="ECO:0000259" key="4">
    <source>
        <dbReference type="PROSITE" id="PS50125"/>
    </source>
</evidence>
<accession>K8PJ61</accession>
<keyword evidence="2" id="KW-0067">ATP-binding</keyword>
<dbReference type="GO" id="GO:0035556">
    <property type="term" value="P:intracellular signal transduction"/>
    <property type="evidence" value="ECO:0007669"/>
    <property type="project" value="InterPro"/>
</dbReference>
<protein>
    <recommendedName>
        <fullName evidence="4">Guanylate cyclase domain-containing protein</fullName>
    </recommendedName>
</protein>
<dbReference type="Pfam" id="PF07721">
    <property type="entry name" value="TPR_4"/>
    <property type="match status" value="2"/>
</dbReference>
<dbReference type="Gene3D" id="3.40.50.300">
    <property type="entry name" value="P-loop containing nucleotide triphosphate hydrolases"/>
    <property type="match status" value="1"/>
</dbReference>
<dbReference type="RefSeq" id="WP_006019382.1">
    <property type="nucleotide sequence ID" value="NZ_KB375282.1"/>
</dbReference>
<dbReference type="Pfam" id="PF00211">
    <property type="entry name" value="Guanylate_cyc"/>
    <property type="match status" value="1"/>
</dbReference>
<dbReference type="InterPro" id="IPR041664">
    <property type="entry name" value="AAA_16"/>
</dbReference>
<dbReference type="EMBL" id="AGWX01000001">
    <property type="protein sequence ID" value="EKS41581.1"/>
    <property type="molecule type" value="Genomic_DNA"/>
</dbReference>
<evidence type="ECO:0000256" key="1">
    <source>
        <dbReference type="ARBA" id="ARBA00022741"/>
    </source>
</evidence>
<dbReference type="CDD" id="cd07302">
    <property type="entry name" value="CHD"/>
    <property type="match status" value="1"/>
</dbReference>
<dbReference type="InterPro" id="IPR027417">
    <property type="entry name" value="P-loop_NTPase"/>
</dbReference>
<dbReference type="Pfam" id="PF13191">
    <property type="entry name" value="AAA_16"/>
    <property type="match status" value="1"/>
</dbReference>
<name>K8PJ61_9BRAD</name>
<dbReference type="Gene3D" id="1.25.40.10">
    <property type="entry name" value="Tetratricopeptide repeat domain"/>
    <property type="match status" value="2"/>
</dbReference>
<dbReference type="GO" id="GO:0009190">
    <property type="term" value="P:cyclic nucleotide biosynthetic process"/>
    <property type="evidence" value="ECO:0007669"/>
    <property type="project" value="InterPro"/>
</dbReference>
<dbReference type="SUPFAM" id="SSF55073">
    <property type="entry name" value="Nucleotide cyclase"/>
    <property type="match status" value="1"/>
</dbReference>
<gene>
    <name evidence="5" type="ORF">HMPREF9695_00673</name>
</gene>
<dbReference type="InterPro" id="IPR029787">
    <property type="entry name" value="Nucleotide_cyclase"/>
</dbReference>
<dbReference type="PANTHER" id="PTHR16305:SF28">
    <property type="entry name" value="GUANYLATE CYCLASE DOMAIN-CONTAINING PROTEIN"/>
    <property type="match status" value="1"/>
</dbReference>
<dbReference type="HOGENOM" id="CLU_004435_0_0_5"/>
<dbReference type="InterPro" id="IPR001054">
    <property type="entry name" value="A/G_cyclase"/>
</dbReference>
<dbReference type="SUPFAM" id="SSF52540">
    <property type="entry name" value="P-loop containing nucleoside triphosphate hydrolases"/>
    <property type="match status" value="1"/>
</dbReference>
<feature type="region of interest" description="Disordered" evidence="3">
    <location>
        <begin position="1"/>
        <end position="23"/>
    </location>
</feature>
<feature type="domain" description="Guanylate cyclase" evidence="4">
    <location>
        <begin position="56"/>
        <end position="184"/>
    </location>
</feature>
<evidence type="ECO:0000313" key="6">
    <source>
        <dbReference type="Proteomes" id="UP000001096"/>
    </source>
</evidence>
<dbReference type="GO" id="GO:0005737">
    <property type="term" value="C:cytoplasm"/>
    <property type="evidence" value="ECO:0007669"/>
    <property type="project" value="TreeGrafter"/>
</dbReference>
<keyword evidence="6" id="KW-1185">Reference proteome</keyword>
<dbReference type="Gene3D" id="3.30.70.1230">
    <property type="entry name" value="Nucleotide cyclase"/>
    <property type="match status" value="1"/>
</dbReference>
<reference evidence="5 6" key="1">
    <citation type="submission" date="2012-04" db="EMBL/GenBank/DDBJ databases">
        <title>The Genome Sequence of Afipia broomeae ATCC 49717.</title>
        <authorList>
            <consortium name="The Broad Institute Genome Sequencing Platform"/>
            <person name="Earl A."/>
            <person name="Ward D."/>
            <person name="Feldgarden M."/>
            <person name="Gevers D."/>
            <person name="Huys G."/>
            <person name="Walker B."/>
            <person name="Young S.K."/>
            <person name="Zeng Q."/>
            <person name="Gargeya S."/>
            <person name="Fitzgerald M."/>
            <person name="Haas B."/>
            <person name="Abouelleil A."/>
            <person name="Alvarado L."/>
            <person name="Arachchi H.M."/>
            <person name="Berlin A."/>
            <person name="Chapman S.B."/>
            <person name="Goldberg J."/>
            <person name="Griggs A."/>
            <person name="Gujja S."/>
            <person name="Hansen M."/>
            <person name="Howarth C."/>
            <person name="Imamovic A."/>
            <person name="Larimer J."/>
            <person name="McCowen C."/>
            <person name="Montmayeur A."/>
            <person name="Murphy C."/>
            <person name="Neiman D."/>
            <person name="Pearson M."/>
            <person name="Priest M."/>
            <person name="Roberts A."/>
            <person name="Saif S."/>
            <person name="Shea T."/>
            <person name="Sisk P."/>
            <person name="Sykes S."/>
            <person name="Wortman J."/>
            <person name="Nusbaum C."/>
            <person name="Birren B."/>
        </authorList>
    </citation>
    <scope>NUCLEOTIDE SEQUENCE [LARGE SCALE GENOMIC DNA]</scope>
    <source>
        <strain evidence="5 6">ATCC 49717</strain>
    </source>
</reference>
<dbReference type="InterPro" id="IPR011990">
    <property type="entry name" value="TPR-like_helical_dom_sf"/>
</dbReference>
<dbReference type="SMART" id="SM00044">
    <property type="entry name" value="CYCc"/>
    <property type="match status" value="1"/>
</dbReference>
<organism evidence="5 6">
    <name type="scientific">Afipia broomeae ATCC 49717</name>
    <dbReference type="NCBI Taxonomy" id="883078"/>
    <lineage>
        <taxon>Bacteria</taxon>
        <taxon>Pseudomonadati</taxon>
        <taxon>Pseudomonadota</taxon>
        <taxon>Alphaproteobacteria</taxon>
        <taxon>Hyphomicrobiales</taxon>
        <taxon>Nitrobacteraceae</taxon>
        <taxon>Afipia</taxon>
    </lineage>
</organism>
<dbReference type="PANTHER" id="PTHR16305">
    <property type="entry name" value="TESTICULAR SOLUBLE ADENYLYL CYCLASE"/>
    <property type="match status" value="1"/>
</dbReference>
<dbReference type="eggNOG" id="COG3899">
    <property type="taxonomic scope" value="Bacteria"/>
</dbReference>
<dbReference type="SUPFAM" id="SSF48452">
    <property type="entry name" value="TPR-like"/>
    <property type="match status" value="2"/>
</dbReference>
<evidence type="ECO:0000313" key="5">
    <source>
        <dbReference type="EMBL" id="EKS41581.1"/>
    </source>
</evidence>
<proteinExistence type="predicted"/>
<keyword evidence="1" id="KW-0547">Nucleotide-binding</keyword>
<dbReference type="GO" id="GO:0005524">
    <property type="term" value="F:ATP binding"/>
    <property type="evidence" value="ECO:0007669"/>
    <property type="project" value="UniProtKB-KW"/>
</dbReference>